<organism evidence="3">
    <name type="scientific">uncultured Caudovirales phage</name>
    <dbReference type="NCBI Taxonomy" id="2100421"/>
    <lineage>
        <taxon>Viruses</taxon>
        <taxon>Duplodnaviria</taxon>
        <taxon>Heunggongvirae</taxon>
        <taxon>Uroviricota</taxon>
        <taxon>Caudoviricetes</taxon>
        <taxon>Peduoviridae</taxon>
        <taxon>Maltschvirus</taxon>
        <taxon>Maltschvirus maltsch</taxon>
    </lineage>
</organism>
<dbReference type="EMBL" id="LR796939">
    <property type="protein sequence ID" value="CAB4176460.1"/>
    <property type="molecule type" value="Genomic_DNA"/>
</dbReference>
<name>A0A6J5RAD3_9CAUD</name>
<gene>
    <name evidence="3" type="ORF">UFOVP1204_74</name>
    <name evidence="1" type="ORF">UFOVP473_27</name>
    <name evidence="2" type="ORF">UFOVP983_27</name>
</gene>
<evidence type="ECO:0000313" key="1">
    <source>
        <dbReference type="EMBL" id="CAB4145710.1"/>
    </source>
</evidence>
<dbReference type="EMBL" id="LR797150">
    <property type="protein sequence ID" value="CAB4190481.1"/>
    <property type="molecule type" value="Genomic_DNA"/>
</dbReference>
<evidence type="ECO:0000313" key="3">
    <source>
        <dbReference type="EMBL" id="CAB4190481.1"/>
    </source>
</evidence>
<sequence>MSNAQKSENFAMLNAACKALELAVAMRDSYRAEWIKREFHRNGIKVWVVNGKAIWEDVGEAAEPVVHVPQFRQFRL</sequence>
<reference evidence="3" key="1">
    <citation type="submission" date="2020-05" db="EMBL/GenBank/DDBJ databases">
        <authorList>
            <person name="Chiriac C."/>
            <person name="Salcher M."/>
            <person name="Ghai R."/>
            <person name="Kavagutti S V."/>
        </authorList>
    </citation>
    <scope>NUCLEOTIDE SEQUENCE</scope>
</reference>
<protein>
    <submittedName>
        <fullName evidence="3">Uncharacterized protein</fullName>
    </submittedName>
</protein>
<dbReference type="EMBL" id="LR796459">
    <property type="protein sequence ID" value="CAB4145710.1"/>
    <property type="molecule type" value="Genomic_DNA"/>
</dbReference>
<evidence type="ECO:0000313" key="2">
    <source>
        <dbReference type="EMBL" id="CAB4176460.1"/>
    </source>
</evidence>
<accession>A0A6J5RAD3</accession>
<proteinExistence type="predicted"/>